<sequence length="74" mass="8298">MDNGEERPSNIVKLDDDYLKNKGIDGHKLKGEFLGSKAEIKKSDIYRDKDTGQLWIFEKGGKGPGIPTGEYLDK</sequence>
<evidence type="ECO:0000259" key="1">
    <source>
        <dbReference type="Pfam" id="PF15533"/>
    </source>
</evidence>
<feature type="domain" description="Bacterial toxin 33" evidence="1">
    <location>
        <begin position="8"/>
        <end position="72"/>
    </location>
</feature>
<dbReference type="EMBL" id="DAAMGE010000087">
    <property type="protein sequence ID" value="HAC6544603.1"/>
    <property type="molecule type" value="Genomic_DNA"/>
</dbReference>
<dbReference type="Pfam" id="PF15533">
    <property type="entry name" value="Ntox33"/>
    <property type="match status" value="1"/>
</dbReference>
<gene>
    <name evidence="2" type="ORF">G0B47_26125</name>
    <name evidence="3" type="ORF">GND67_004976</name>
</gene>
<dbReference type="EMBL" id="DAARNL010000093">
    <property type="protein sequence ID" value="HAE3252995.1"/>
    <property type="molecule type" value="Genomic_DNA"/>
</dbReference>
<proteinExistence type="predicted"/>
<organism evidence="3">
    <name type="scientific">Salmonella enterica subsp. salamae serovar 48:d:z6</name>
    <dbReference type="NCBI Taxonomy" id="1151170"/>
    <lineage>
        <taxon>Bacteria</taxon>
        <taxon>Pseudomonadati</taxon>
        <taxon>Pseudomonadota</taxon>
        <taxon>Gammaproteobacteria</taxon>
        <taxon>Enterobacterales</taxon>
        <taxon>Enterobacteriaceae</taxon>
        <taxon>Salmonella</taxon>
    </lineage>
</organism>
<protein>
    <recommendedName>
        <fullName evidence="1">Bacterial toxin 33 domain-containing protein</fullName>
    </recommendedName>
</protein>
<dbReference type="InterPro" id="IPR029110">
    <property type="entry name" value="Ntox33"/>
</dbReference>
<accession>A0A729JUZ6</accession>
<reference evidence="3" key="1">
    <citation type="journal article" date="2018" name="Genome Biol.">
        <title>SKESA: strategic k-mer extension for scrupulous assemblies.</title>
        <authorList>
            <person name="Souvorov A."/>
            <person name="Agarwala R."/>
            <person name="Lipman D.J."/>
        </authorList>
    </citation>
    <scope>NUCLEOTIDE SEQUENCE</scope>
    <source>
        <strain evidence="2">3749-68</strain>
        <strain evidence="3">5202-64</strain>
    </source>
</reference>
<comment type="caution">
    <text evidence="3">The sequence shown here is derived from an EMBL/GenBank/DDBJ whole genome shotgun (WGS) entry which is preliminary data.</text>
</comment>
<dbReference type="AlphaFoldDB" id="A0A729JUZ6"/>
<evidence type="ECO:0000313" key="2">
    <source>
        <dbReference type="EMBL" id="HAC6544603.1"/>
    </source>
</evidence>
<name>A0A729JUZ6_SALER</name>
<evidence type="ECO:0000313" key="3">
    <source>
        <dbReference type="EMBL" id="HAE3252995.1"/>
    </source>
</evidence>
<reference evidence="3" key="2">
    <citation type="submission" date="2018-07" db="EMBL/GenBank/DDBJ databases">
        <authorList>
            <consortium name="NCBI Pathogen Detection Project"/>
        </authorList>
    </citation>
    <scope>NUCLEOTIDE SEQUENCE</scope>
    <source>
        <strain evidence="2">3749-68</strain>
        <strain evidence="3">5202-64</strain>
    </source>
</reference>